<proteinExistence type="predicted"/>
<dbReference type="PANTHER" id="PTHR40446">
    <property type="entry name" value="N-ACETYLGLUCOSAMINE-1-PHOSPHODIESTER ALPHA-N-ACETYLGLUCOSAMINIDASE"/>
    <property type="match status" value="1"/>
</dbReference>
<evidence type="ECO:0000259" key="1">
    <source>
        <dbReference type="Pfam" id="PF09992"/>
    </source>
</evidence>
<name>A0A645FWL4_9ZZZZ</name>
<accession>A0A645FWL4</accession>
<dbReference type="InterPro" id="IPR018711">
    <property type="entry name" value="NAGPA"/>
</dbReference>
<organism evidence="2">
    <name type="scientific">bioreactor metagenome</name>
    <dbReference type="NCBI Taxonomy" id="1076179"/>
    <lineage>
        <taxon>unclassified sequences</taxon>
        <taxon>metagenomes</taxon>
        <taxon>ecological metagenomes</taxon>
    </lineage>
</organism>
<sequence length="187" mass="20245">MKRTGAILGINGGGFATSTVDGVKTLVPMGNTMIGGKLVNDFIASWNDLAFAGFSKNGKLVGGVYDKEEQLKKSGAWQGVSFVPVLIRDWEPSEIPKKWAETKQPRTVLGQYPNGDLFFIVVDGRQSNWSNGITLEEMQILLLRLGVMEAFNLDGGGSSTFVYNGKVLNKPSDGSCRKLATNIVIMP</sequence>
<feature type="domain" description="Phosphodiester glycosidase" evidence="1">
    <location>
        <begin position="5"/>
        <end position="185"/>
    </location>
</feature>
<protein>
    <recommendedName>
        <fullName evidence="1">Phosphodiester glycosidase domain-containing protein</fullName>
    </recommendedName>
</protein>
<reference evidence="2" key="1">
    <citation type="submission" date="2019-08" db="EMBL/GenBank/DDBJ databases">
        <authorList>
            <person name="Kucharzyk K."/>
            <person name="Murdoch R.W."/>
            <person name="Higgins S."/>
            <person name="Loffler F."/>
        </authorList>
    </citation>
    <scope>NUCLEOTIDE SEQUENCE</scope>
</reference>
<dbReference type="AlphaFoldDB" id="A0A645FWL4"/>
<dbReference type="PANTHER" id="PTHR40446:SF2">
    <property type="entry name" value="N-ACETYLGLUCOSAMINE-1-PHOSPHODIESTER ALPHA-N-ACETYLGLUCOSAMINIDASE"/>
    <property type="match status" value="1"/>
</dbReference>
<comment type="caution">
    <text evidence="2">The sequence shown here is derived from an EMBL/GenBank/DDBJ whole genome shotgun (WGS) entry which is preliminary data.</text>
</comment>
<dbReference type="EMBL" id="VSSQ01065337">
    <property type="protein sequence ID" value="MPN18082.1"/>
    <property type="molecule type" value="Genomic_DNA"/>
</dbReference>
<gene>
    <name evidence="2" type="ORF">SDC9_165440</name>
</gene>
<evidence type="ECO:0000313" key="2">
    <source>
        <dbReference type="EMBL" id="MPN18082.1"/>
    </source>
</evidence>
<dbReference type="Pfam" id="PF09992">
    <property type="entry name" value="NAGPA"/>
    <property type="match status" value="1"/>
</dbReference>